<evidence type="ECO:0000313" key="10">
    <source>
        <dbReference type="Proteomes" id="UP000288716"/>
    </source>
</evidence>
<dbReference type="InterPro" id="IPR051341">
    <property type="entry name" value="Zyg-11_UBL_adapter"/>
</dbReference>
<evidence type="ECO:0000259" key="8">
    <source>
        <dbReference type="Pfam" id="PF25013"/>
    </source>
</evidence>
<organism evidence="9 10">
    <name type="scientific">Leptotrombidium deliense</name>
    <dbReference type="NCBI Taxonomy" id="299467"/>
    <lineage>
        <taxon>Eukaryota</taxon>
        <taxon>Metazoa</taxon>
        <taxon>Ecdysozoa</taxon>
        <taxon>Arthropoda</taxon>
        <taxon>Chelicerata</taxon>
        <taxon>Arachnida</taxon>
        <taxon>Acari</taxon>
        <taxon>Acariformes</taxon>
        <taxon>Trombidiformes</taxon>
        <taxon>Prostigmata</taxon>
        <taxon>Anystina</taxon>
        <taxon>Parasitengona</taxon>
        <taxon>Trombiculoidea</taxon>
        <taxon>Trombiculidae</taxon>
        <taxon>Leptotrombidium</taxon>
    </lineage>
</organism>
<accession>A0A443SKW4</accession>
<dbReference type="Pfam" id="PF25013">
    <property type="entry name" value="LRR_Zer-1"/>
    <property type="match status" value="1"/>
</dbReference>
<dbReference type="AlphaFoldDB" id="A0A443SKW4"/>
<dbReference type="Gene3D" id="1.25.10.10">
    <property type="entry name" value="Leucine-rich Repeat Variant"/>
    <property type="match status" value="1"/>
</dbReference>
<dbReference type="InterPro" id="IPR016024">
    <property type="entry name" value="ARM-type_fold"/>
</dbReference>
<keyword evidence="3" id="KW-0677">Repeat</keyword>
<dbReference type="Proteomes" id="UP000288716">
    <property type="component" value="Unassembled WGS sequence"/>
</dbReference>
<dbReference type="OrthoDB" id="5783533at2759"/>
<evidence type="ECO:0000256" key="3">
    <source>
        <dbReference type="ARBA" id="ARBA00022737"/>
    </source>
</evidence>
<keyword evidence="10" id="KW-1185">Reference proteome</keyword>
<dbReference type="EMBL" id="NCKV01001536">
    <property type="protein sequence ID" value="RWS28170.1"/>
    <property type="molecule type" value="Genomic_DNA"/>
</dbReference>
<keyword evidence="4" id="KW-0833">Ubl conjugation pathway</keyword>
<dbReference type="InterPro" id="IPR032675">
    <property type="entry name" value="LRR_dom_sf"/>
</dbReference>
<evidence type="ECO:0000256" key="4">
    <source>
        <dbReference type="ARBA" id="ARBA00022786"/>
    </source>
</evidence>
<reference evidence="9 10" key="1">
    <citation type="journal article" date="2018" name="Gigascience">
        <title>Genomes of trombidid mites reveal novel predicted allergens and laterally-transferred genes associated with secondary metabolism.</title>
        <authorList>
            <person name="Dong X."/>
            <person name="Chaisiri K."/>
            <person name="Xia D."/>
            <person name="Armstrong S.D."/>
            <person name="Fang Y."/>
            <person name="Donnelly M.J."/>
            <person name="Kadowaki T."/>
            <person name="McGarry J.W."/>
            <person name="Darby A.C."/>
            <person name="Makepeace B.L."/>
        </authorList>
    </citation>
    <scope>NUCLEOTIDE SEQUENCE [LARGE SCALE GENOMIC DNA]</scope>
    <source>
        <strain evidence="9">UoL-UT</strain>
    </source>
</reference>
<protein>
    <recommendedName>
        <fullName evidence="5">Protein zer-1 homolog</fullName>
    </recommendedName>
    <alternativeName>
        <fullName evidence="6">Zyg-11 homolog B-like protein</fullName>
    </alternativeName>
</protein>
<dbReference type="PANTHER" id="PTHR12904:SF23">
    <property type="entry name" value="PROTEIN ZER-1 HOMOLOG"/>
    <property type="match status" value="1"/>
</dbReference>
<evidence type="ECO:0000256" key="6">
    <source>
        <dbReference type="ARBA" id="ARBA00081214"/>
    </source>
</evidence>
<dbReference type="FunFam" id="1.25.10.10:FF:000111">
    <property type="entry name" value="Protein zer-1 homolog"/>
    <property type="match status" value="1"/>
</dbReference>
<evidence type="ECO:0000313" key="9">
    <source>
        <dbReference type="EMBL" id="RWS28170.1"/>
    </source>
</evidence>
<evidence type="ECO:0000256" key="1">
    <source>
        <dbReference type="ARBA" id="ARBA00009420"/>
    </source>
</evidence>
<dbReference type="GO" id="GO:0031462">
    <property type="term" value="C:Cul2-RING ubiquitin ligase complex"/>
    <property type="evidence" value="ECO:0007669"/>
    <property type="project" value="TreeGrafter"/>
</dbReference>
<dbReference type="InterPro" id="IPR055142">
    <property type="entry name" value="ZER1-like_C"/>
</dbReference>
<evidence type="ECO:0000256" key="5">
    <source>
        <dbReference type="ARBA" id="ARBA00067612"/>
    </source>
</evidence>
<comment type="caution">
    <text evidence="9">The sequence shown here is derived from an EMBL/GenBank/DDBJ whole genome shotgun (WGS) entry which is preliminary data.</text>
</comment>
<gene>
    <name evidence="9" type="ORF">B4U80_11077</name>
</gene>
<dbReference type="InterPro" id="IPR056845">
    <property type="entry name" value="LRR_Zer-1"/>
</dbReference>
<sequence length="873" mass="100354">MAVKRQSQFISNDNSPESLLLLCVRFVVKNEVKFGDLCLPQEICNVILEIYGETNCYDLNEKKLHKFLSQFKKSSSRITVGLLSDLPVTDYLLEMFLKQQAKNLQVLEIDDCTNLTPNTLTAINTIFTEINDIRKMTRIVKITERDNDKCEAKVMTKCYENGVITTSICDTHSEQNVGILENDHAIYEAMGLFDDIYIKKSVMRRRLDENFKPISTFSEPIKPNQQFRLIVCGEGGKKTEKITEIYSFQKCPLQSLIIGRSTQILPDNITKDDDDFYLFNPHLALKKLVIHGWTSMENPAYIDAIITPQLYTSLQYLDLSNCPPFGEGKALLNLEVLTTLILYNCPRINLSTIAKIKTLRHLDISSSNDRYGHGYKNPDAQLAELVNSLSHLTHLDISGTNLAGPRCERIKGLSSRYNNHFEFLGLYNTVHEAAYRHPLPSLRVAGDATEPQILTACEAYIERVELLRHTLNDLFHCFRFEVFFCSDHQIVIDLSFQTDFHDVNRALDVVLLSMGRHLHEKQIQIAASASLFYIVKSDEAKHNFNIKIKRQIIVRLLDAMQTHKYDSMMLRNGSLTLIHFKIPQDVIFEYKRLVAMLLHIVTNDNDDFIQRLGIYLLNSLACQVDGEQKTLVGDLGAIKVMLSLISNRIDRKVCDEVMETAWSTMWNVTDETPVNCERFLNYHGMEYFLKCMEIFPNQAELLRNMMGLLGNVAECKHLRYKLMKPEYIDKCSALLWSESDGIEVSYNAAGILSHIISDGAEFWQNYLPQIDRNTILNRMREAISKWKINSKRTINYRSFEPILRLLKPNIETSEAQYWAIWALANLTRVSSQKYCPLLLEESGIKILKDLIARETLSAHIKDLCLVTIFQVER</sequence>
<comment type="similarity">
    <text evidence="1">Belongs to the zyg-11 family.</text>
</comment>
<feature type="domain" description="Protein zer-1 homolog-like C-terminal" evidence="7">
    <location>
        <begin position="513"/>
        <end position="872"/>
    </location>
</feature>
<dbReference type="STRING" id="299467.A0A443SKW4"/>
<dbReference type="SUPFAM" id="SSF52047">
    <property type="entry name" value="RNI-like"/>
    <property type="match status" value="1"/>
</dbReference>
<feature type="domain" description="Zer-1-like leucine-rich repeats region" evidence="8">
    <location>
        <begin position="312"/>
        <end position="429"/>
    </location>
</feature>
<evidence type="ECO:0000256" key="2">
    <source>
        <dbReference type="ARBA" id="ARBA00022614"/>
    </source>
</evidence>
<dbReference type="VEuPathDB" id="VectorBase:LDEU003870"/>
<dbReference type="Gene3D" id="3.80.10.10">
    <property type="entry name" value="Ribonuclease Inhibitor"/>
    <property type="match status" value="2"/>
</dbReference>
<keyword evidence="2" id="KW-0433">Leucine-rich repeat</keyword>
<name>A0A443SKW4_9ACAR</name>
<dbReference type="InterPro" id="IPR011989">
    <property type="entry name" value="ARM-like"/>
</dbReference>
<dbReference type="PANTHER" id="PTHR12904">
    <property type="match status" value="1"/>
</dbReference>
<evidence type="ECO:0000259" key="7">
    <source>
        <dbReference type="Pfam" id="PF22964"/>
    </source>
</evidence>
<dbReference type="Pfam" id="PF22964">
    <property type="entry name" value="ZER1-like_2nd"/>
    <property type="match status" value="1"/>
</dbReference>
<proteinExistence type="inferred from homology"/>
<dbReference type="SUPFAM" id="SSF48371">
    <property type="entry name" value="ARM repeat"/>
    <property type="match status" value="1"/>
</dbReference>